<sequence length="196" mass="22476">MPIPSEANVRPVLDEIREHVVSAIREAWEDWLGSDRNGVWRYKRSRANFVWEQIIERANNALLDHDAVHVIDGHETMKFLVRDTVLFRFKKADETGRSSNVATQLALAFHDHDEDLFGLPEVQRVEVVYKLNRLETQIDDICVVARNGDQIAWENSLLDSDEVTVSLPMPEPKPERPAASIVKLKGAADDRKKRQD</sequence>
<feature type="region of interest" description="Disordered" evidence="1">
    <location>
        <begin position="167"/>
        <end position="196"/>
    </location>
</feature>
<protein>
    <submittedName>
        <fullName evidence="2">Uncharacterized protein</fullName>
    </submittedName>
</protein>
<evidence type="ECO:0000313" key="2">
    <source>
        <dbReference type="EMBL" id="KEO53487.1"/>
    </source>
</evidence>
<dbReference type="Proteomes" id="UP000027432">
    <property type="component" value="Unassembled WGS sequence"/>
</dbReference>
<dbReference type="EMBL" id="AUND01000014">
    <property type="protein sequence ID" value="KEO53487.1"/>
    <property type="molecule type" value="Genomic_DNA"/>
</dbReference>
<name>A0A074JVV8_9RHOB</name>
<evidence type="ECO:0000313" key="3">
    <source>
        <dbReference type="Proteomes" id="UP000027432"/>
    </source>
</evidence>
<dbReference type="STRING" id="1353537.TP2_17675"/>
<dbReference type="OrthoDB" id="8478738at2"/>
<keyword evidence="3" id="KW-1185">Reference proteome</keyword>
<reference evidence="2 3" key="1">
    <citation type="submission" date="2013-07" db="EMBL/GenBank/DDBJ databases">
        <title>Thioclava pacifica DSM 10166 Genome Sequencing.</title>
        <authorList>
            <person name="Lai Q."/>
            <person name="Shao Z."/>
        </authorList>
    </citation>
    <scope>NUCLEOTIDE SEQUENCE [LARGE SCALE GENOMIC DNA]</scope>
    <source>
        <strain evidence="2 3">DSM 10166</strain>
    </source>
</reference>
<proteinExistence type="predicted"/>
<organism evidence="2 3">
    <name type="scientific">Thioclava pacifica DSM 10166</name>
    <dbReference type="NCBI Taxonomy" id="1353537"/>
    <lineage>
        <taxon>Bacteria</taxon>
        <taxon>Pseudomonadati</taxon>
        <taxon>Pseudomonadota</taxon>
        <taxon>Alphaproteobacteria</taxon>
        <taxon>Rhodobacterales</taxon>
        <taxon>Paracoccaceae</taxon>
        <taxon>Thioclava</taxon>
    </lineage>
</organism>
<dbReference type="AlphaFoldDB" id="A0A074JVV8"/>
<comment type="caution">
    <text evidence="2">The sequence shown here is derived from an EMBL/GenBank/DDBJ whole genome shotgun (WGS) entry which is preliminary data.</text>
</comment>
<feature type="compositionally biased region" description="Basic and acidic residues" evidence="1">
    <location>
        <begin position="186"/>
        <end position="196"/>
    </location>
</feature>
<accession>A0A074JVV8</accession>
<gene>
    <name evidence="2" type="ORF">TP2_17675</name>
</gene>
<dbReference type="RefSeq" id="WP_051692391.1">
    <property type="nucleotide sequence ID" value="NZ_AUND01000014.1"/>
</dbReference>
<dbReference type="eggNOG" id="ENOG50335MP">
    <property type="taxonomic scope" value="Bacteria"/>
</dbReference>
<evidence type="ECO:0000256" key="1">
    <source>
        <dbReference type="SAM" id="MobiDB-lite"/>
    </source>
</evidence>